<proteinExistence type="predicted"/>
<accession>A0A9D4GMG3</accession>
<protein>
    <submittedName>
        <fullName evidence="2">Uncharacterized protein</fullName>
    </submittedName>
</protein>
<sequence length="160" mass="17599">MFLTDPIFFELSPNIITTNILTKFHADRNKIKKKNAPPSFREDWTIDGTSRVKTAPPPGSIVNKENATPPGDHVFQQTGTILELIQDIIRKNTSRVLTSQTSSPDGGNVFQPAGTLSDLFQDIIGSYGLTKIYKALAINVASRVLTMKMLTTHDGQKAIT</sequence>
<feature type="region of interest" description="Disordered" evidence="1">
    <location>
        <begin position="33"/>
        <end position="72"/>
    </location>
</feature>
<organism evidence="2 3">
    <name type="scientific">Dreissena polymorpha</name>
    <name type="common">Zebra mussel</name>
    <name type="synonym">Mytilus polymorpha</name>
    <dbReference type="NCBI Taxonomy" id="45954"/>
    <lineage>
        <taxon>Eukaryota</taxon>
        <taxon>Metazoa</taxon>
        <taxon>Spiralia</taxon>
        <taxon>Lophotrochozoa</taxon>
        <taxon>Mollusca</taxon>
        <taxon>Bivalvia</taxon>
        <taxon>Autobranchia</taxon>
        <taxon>Heteroconchia</taxon>
        <taxon>Euheterodonta</taxon>
        <taxon>Imparidentia</taxon>
        <taxon>Neoheterodontei</taxon>
        <taxon>Myida</taxon>
        <taxon>Dreissenoidea</taxon>
        <taxon>Dreissenidae</taxon>
        <taxon>Dreissena</taxon>
    </lineage>
</organism>
<reference evidence="2" key="2">
    <citation type="submission" date="2020-11" db="EMBL/GenBank/DDBJ databases">
        <authorList>
            <person name="McCartney M.A."/>
            <person name="Auch B."/>
            <person name="Kono T."/>
            <person name="Mallez S."/>
            <person name="Becker A."/>
            <person name="Gohl D.M."/>
            <person name="Silverstein K.A.T."/>
            <person name="Koren S."/>
            <person name="Bechman K.B."/>
            <person name="Herman A."/>
            <person name="Abrahante J.E."/>
            <person name="Garbe J."/>
        </authorList>
    </citation>
    <scope>NUCLEOTIDE SEQUENCE</scope>
    <source>
        <strain evidence="2">Duluth1</strain>
        <tissue evidence="2">Whole animal</tissue>
    </source>
</reference>
<evidence type="ECO:0000313" key="2">
    <source>
        <dbReference type="EMBL" id="KAH3820126.1"/>
    </source>
</evidence>
<evidence type="ECO:0000313" key="3">
    <source>
        <dbReference type="Proteomes" id="UP000828390"/>
    </source>
</evidence>
<gene>
    <name evidence="2" type="ORF">DPMN_121870</name>
</gene>
<evidence type="ECO:0000256" key="1">
    <source>
        <dbReference type="SAM" id="MobiDB-lite"/>
    </source>
</evidence>
<keyword evidence="3" id="KW-1185">Reference proteome</keyword>
<dbReference type="EMBL" id="JAIWYP010000005">
    <property type="protein sequence ID" value="KAH3820126.1"/>
    <property type="molecule type" value="Genomic_DNA"/>
</dbReference>
<reference evidence="2" key="1">
    <citation type="journal article" date="2019" name="bioRxiv">
        <title>The Genome of the Zebra Mussel, Dreissena polymorpha: A Resource for Invasive Species Research.</title>
        <authorList>
            <person name="McCartney M.A."/>
            <person name="Auch B."/>
            <person name="Kono T."/>
            <person name="Mallez S."/>
            <person name="Zhang Y."/>
            <person name="Obille A."/>
            <person name="Becker A."/>
            <person name="Abrahante J.E."/>
            <person name="Garbe J."/>
            <person name="Badalamenti J.P."/>
            <person name="Herman A."/>
            <person name="Mangelson H."/>
            <person name="Liachko I."/>
            <person name="Sullivan S."/>
            <person name="Sone E.D."/>
            <person name="Koren S."/>
            <person name="Silverstein K.A.T."/>
            <person name="Beckman K.B."/>
            <person name="Gohl D.M."/>
        </authorList>
    </citation>
    <scope>NUCLEOTIDE SEQUENCE</scope>
    <source>
        <strain evidence="2">Duluth1</strain>
        <tissue evidence="2">Whole animal</tissue>
    </source>
</reference>
<dbReference type="Proteomes" id="UP000828390">
    <property type="component" value="Unassembled WGS sequence"/>
</dbReference>
<dbReference type="AlphaFoldDB" id="A0A9D4GMG3"/>
<comment type="caution">
    <text evidence="2">The sequence shown here is derived from an EMBL/GenBank/DDBJ whole genome shotgun (WGS) entry which is preliminary data.</text>
</comment>
<name>A0A9D4GMG3_DREPO</name>